<sequence>MQQVATSKPVVDQLKASTKELADLISDARVERITAEKDLEIQALKSKFEEQIERLTAEKDLEIQALKSELERVNGKLRAVTEDETFDTQAEGAQWLQIMARLRNQRDRARKQAEARLKSLKRWYEQGMESGRELARKANTIRRLTGNREMLLKSIDARGGDCRLIGSTIV</sequence>
<dbReference type="OrthoDB" id="10639882at2759"/>
<dbReference type="EMBL" id="MU003714">
    <property type="protein sequence ID" value="KAF2804129.1"/>
    <property type="molecule type" value="Genomic_DNA"/>
</dbReference>
<name>A0A6A6Y693_9PEZI</name>
<proteinExistence type="predicted"/>
<organism evidence="2">
    <name type="scientific">Mytilinidion resinicola</name>
    <dbReference type="NCBI Taxonomy" id="574789"/>
    <lineage>
        <taxon>Eukaryota</taxon>
        <taxon>Fungi</taxon>
        <taxon>Dikarya</taxon>
        <taxon>Ascomycota</taxon>
        <taxon>Pezizomycotina</taxon>
        <taxon>Dothideomycetes</taxon>
        <taxon>Pleosporomycetidae</taxon>
        <taxon>Mytilinidiales</taxon>
        <taxon>Mytilinidiaceae</taxon>
        <taxon>Mytilinidion</taxon>
    </lineage>
</organism>
<dbReference type="Proteomes" id="UP000504636">
    <property type="component" value="Unplaced"/>
</dbReference>
<feature type="coiled-coil region" evidence="1">
    <location>
        <begin position="45"/>
        <end position="119"/>
    </location>
</feature>
<evidence type="ECO:0000313" key="4">
    <source>
        <dbReference type="RefSeq" id="XP_033571093.1"/>
    </source>
</evidence>
<accession>A0A6A6Y693</accession>
<reference evidence="2 4" key="1">
    <citation type="journal article" date="2020" name="Stud. Mycol.">
        <title>101 Dothideomycetes genomes: a test case for predicting lifestyles and emergence of pathogens.</title>
        <authorList>
            <person name="Haridas S."/>
            <person name="Albert R."/>
            <person name="Binder M."/>
            <person name="Bloem J."/>
            <person name="Labutti K."/>
            <person name="Salamov A."/>
            <person name="Andreopoulos B."/>
            <person name="Baker S."/>
            <person name="Barry K."/>
            <person name="Bills G."/>
            <person name="Bluhm B."/>
            <person name="Cannon C."/>
            <person name="Castanera R."/>
            <person name="Culley D."/>
            <person name="Daum C."/>
            <person name="Ezra D."/>
            <person name="Gonzalez J."/>
            <person name="Henrissat B."/>
            <person name="Kuo A."/>
            <person name="Liang C."/>
            <person name="Lipzen A."/>
            <person name="Lutzoni F."/>
            <person name="Magnuson J."/>
            <person name="Mondo S."/>
            <person name="Nolan M."/>
            <person name="Ohm R."/>
            <person name="Pangilinan J."/>
            <person name="Park H.-J."/>
            <person name="Ramirez L."/>
            <person name="Alfaro M."/>
            <person name="Sun H."/>
            <person name="Tritt A."/>
            <person name="Yoshinaga Y."/>
            <person name="Zwiers L.-H."/>
            <person name="Turgeon B."/>
            <person name="Goodwin S."/>
            <person name="Spatafora J."/>
            <person name="Crous P."/>
            <person name="Grigoriev I."/>
        </authorList>
    </citation>
    <scope>NUCLEOTIDE SEQUENCE</scope>
    <source>
        <strain evidence="2 4">CBS 304.34</strain>
    </source>
</reference>
<keyword evidence="3" id="KW-1185">Reference proteome</keyword>
<reference evidence="4" key="3">
    <citation type="submission" date="2025-04" db="UniProtKB">
        <authorList>
            <consortium name="RefSeq"/>
        </authorList>
    </citation>
    <scope>IDENTIFICATION</scope>
    <source>
        <strain evidence="4">CBS 304.34</strain>
    </source>
</reference>
<protein>
    <submittedName>
        <fullName evidence="2 4">Uncharacterized protein</fullName>
    </submittedName>
</protein>
<dbReference type="RefSeq" id="XP_033571093.1">
    <property type="nucleotide sequence ID" value="XM_033721033.1"/>
</dbReference>
<dbReference type="GeneID" id="54461926"/>
<evidence type="ECO:0000313" key="2">
    <source>
        <dbReference type="EMBL" id="KAF2804129.1"/>
    </source>
</evidence>
<keyword evidence="1" id="KW-0175">Coiled coil</keyword>
<evidence type="ECO:0000256" key="1">
    <source>
        <dbReference type="SAM" id="Coils"/>
    </source>
</evidence>
<evidence type="ECO:0000313" key="3">
    <source>
        <dbReference type="Proteomes" id="UP000504636"/>
    </source>
</evidence>
<gene>
    <name evidence="2 4" type="ORF">BDZ99DRAFT_467522</name>
</gene>
<dbReference type="AlphaFoldDB" id="A0A6A6Y693"/>
<reference evidence="4" key="2">
    <citation type="submission" date="2020-04" db="EMBL/GenBank/DDBJ databases">
        <authorList>
            <consortium name="NCBI Genome Project"/>
        </authorList>
    </citation>
    <scope>NUCLEOTIDE SEQUENCE</scope>
    <source>
        <strain evidence="4">CBS 304.34</strain>
    </source>
</reference>